<keyword evidence="2" id="KW-1185">Reference proteome</keyword>
<evidence type="ECO:0000313" key="1">
    <source>
        <dbReference type="EMBL" id="KAI4817335.1"/>
    </source>
</evidence>
<comment type="caution">
    <text evidence="1">The sequence shown here is derived from an EMBL/GenBank/DDBJ whole genome shotgun (WGS) entry which is preliminary data.</text>
</comment>
<organism evidence="1 2">
    <name type="scientific">Chaenocephalus aceratus</name>
    <name type="common">Blackfin icefish</name>
    <name type="synonym">Chaenichthys aceratus</name>
    <dbReference type="NCBI Taxonomy" id="36190"/>
    <lineage>
        <taxon>Eukaryota</taxon>
        <taxon>Metazoa</taxon>
        <taxon>Chordata</taxon>
        <taxon>Craniata</taxon>
        <taxon>Vertebrata</taxon>
        <taxon>Euteleostomi</taxon>
        <taxon>Actinopterygii</taxon>
        <taxon>Neopterygii</taxon>
        <taxon>Teleostei</taxon>
        <taxon>Neoteleostei</taxon>
        <taxon>Acanthomorphata</taxon>
        <taxon>Eupercaria</taxon>
        <taxon>Perciformes</taxon>
        <taxon>Notothenioidei</taxon>
        <taxon>Channichthyidae</taxon>
        <taxon>Chaenocephalus</taxon>
    </lineage>
</organism>
<proteinExistence type="predicted"/>
<dbReference type="EMBL" id="CM043795">
    <property type="protein sequence ID" value="KAI4817335.1"/>
    <property type="molecule type" value="Genomic_DNA"/>
</dbReference>
<gene>
    <name evidence="1" type="ORF">KUCAC02_010742</name>
</gene>
<protein>
    <submittedName>
        <fullName evidence="1">Uncharacterized protein</fullName>
    </submittedName>
</protein>
<dbReference type="Proteomes" id="UP001057452">
    <property type="component" value="Chromosome 11"/>
</dbReference>
<sequence>MNIWSLLAFMLGCNAFSGLRHEVVEERSSGSLPCPHPVEGTVTWSRERNGNKVALFTIDGGREIRHNDPGKRYGSSVDKSLHIVTFSISDSGRYLCNDEAVELTVIPLGTIRVDATERSNITLDCPHDDGASHDPTWSRHSVEIHRQKGFDVPPVDRALTLTDVELRDSGLYYCGRKAVFLKVIEEGTKKPKRNKTTTAPTTTTTAAPTTATTAAPTTTTTAAPTTTTTAAAPTTTAAAAPTATTTTTTTAAPTTTTAQTTTTTATTTTTTTAAAPTTTTMVASTVASKYQPQIIGLVLGTVVLLLLLIITIVFFTWRRRFKRRGNEETQPVYDEIQDGFIIQTTNGIGSLKGPTPAYCMTDFTDVPNQNDPTYSTIPDLPPGVQGTDTLLPNESPYSLLEIVKVTQQTDGEYFLLKKPKAPENNNDQYV</sequence>
<evidence type="ECO:0000313" key="2">
    <source>
        <dbReference type="Proteomes" id="UP001057452"/>
    </source>
</evidence>
<accession>A0ACB9WTT5</accession>
<reference evidence="1" key="1">
    <citation type="submission" date="2022-05" db="EMBL/GenBank/DDBJ databases">
        <title>Chromosome-level genome of Chaenocephalus aceratus.</title>
        <authorList>
            <person name="Park H."/>
        </authorList>
    </citation>
    <scope>NUCLEOTIDE SEQUENCE</scope>
    <source>
        <strain evidence="1">KU_202001</strain>
    </source>
</reference>
<name>A0ACB9WTT5_CHAAC</name>